<dbReference type="OrthoDB" id="73307at2759"/>
<proteinExistence type="predicted"/>
<accession>A0A132ABK9</accession>
<feature type="compositionally biased region" description="Basic and acidic residues" evidence="1">
    <location>
        <begin position="1"/>
        <end position="12"/>
    </location>
</feature>
<gene>
    <name evidence="2" type="ORF">QR98_0068920</name>
</gene>
<dbReference type="Proteomes" id="UP000616769">
    <property type="component" value="Unassembled WGS sequence"/>
</dbReference>
<feature type="region of interest" description="Disordered" evidence="1">
    <location>
        <begin position="1"/>
        <end position="21"/>
    </location>
</feature>
<sequence>MNSKETAKHLEHSTSGIVMNNPKSEEESWIIELETALLSDCDIDVIRKLANRKTIPNHLRFDFWQVSP</sequence>
<dbReference type="EMBL" id="JXLN01012343">
    <property type="protein sequence ID" value="KPM08376.1"/>
    <property type="molecule type" value="Genomic_DNA"/>
</dbReference>
<dbReference type="VEuPathDB" id="VectorBase:SSCA000964"/>
<dbReference type="AlphaFoldDB" id="A0A132ABK9"/>
<name>A0A132ABK9_SARSC</name>
<evidence type="ECO:0000256" key="1">
    <source>
        <dbReference type="SAM" id="MobiDB-lite"/>
    </source>
</evidence>
<protein>
    <submittedName>
        <fullName evidence="2">Uncharacterized protein</fullName>
    </submittedName>
</protein>
<evidence type="ECO:0000313" key="2">
    <source>
        <dbReference type="EMBL" id="KPM08376.1"/>
    </source>
</evidence>
<evidence type="ECO:0000313" key="3">
    <source>
        <dbReference type="Proteomes" id="UP000616769"/>
    </source>
</evidence>
<organism evidence="2 3">
    <name type="scientific">Sarcoptes scabiei</name>
    <name type="common">Itch mite</name>
    <name type="synonym">Acarus scabiei</name>
    <dbReference type="NCBI Taxonomy" id="52283"/>
    <lineage>
        <taxon>Eukaryota</taxon>
        <taxon>Metazoa</taxon>
        <taxon>Ecdysozoa</taxon>
        <taxon>Arthropoda</taxon>
        <taxon>Chelicerata</taxon>
        <taxon>Arachnida</taxon>
        <taxon>Acari</taxon>
        <taxon>Acariformes</taxon>
        <taxon>Sarcoptiformes</taxon>
        <taxon>Astigmata</taxon>
        <taxon>Psoroptidia</taxon>
        <taxon>Sarcoptoidea</taxon>
        <taxon>Sarcoptidae</taxon>
        <taxon>Sarcoptinae</taxon>
        <taxon>Sarcoptes</taxon>
    </lineage>
</organism>
<reference evidence="2 3" key="1">
    <citation type="journal article" date="2015" name="Parasit. Vectors">
        <title>Draft genome of the scabies mite.</title>
        <authorList>
            <person name="Rider S.D.Jr."/>
            <person name="Morgan M.S."/>
            <person name="Arlian L.G."/>
        </authorList>
    </citation>
    <scope>NUCLEOTIDE SEQUENCE [LARGE SCALE GENOMIC DNA]</scope>
    <source>
        <strain evidence="2">Arlian Lab</strain>
    </source>
</reference>
<comment type="caution">
    <text evidence="2">The sequence shown here is derived from an EMBL/GenBank/DDBJ whole genome shotgun (WGS) entry which is preliminary data.</text>
</comment>